<keyword evidence="3 13" id="KW-0812">Transmembrane</keyword>
<comment type="catalytic activity">
    <reaction evidence="13">
        <text>a 1,2-diacyl-sn-glycero-3-phospho-L-serine + H(+) = a 1,2-diacyl-sn-glycero-3-phosphoethanolamine + CO2</text>
        <dbReference type="Rhea" id="RHEA:20828"/>
        <dbReference type="ChEBI" id="CHEBI:15378"/>
        <dbReference type="ChEBI" id="CHEBI:16526"/>
        <dbReference type="ChEBI" id="CHEBI:57262"/>
        <dbReference type="ChEBI" id="CHEBI:64612"/>
        <dbReference type="EC" id="4.1.1.65"/>
    </reaction>
</comment>
<dbReference type="OrthoDB" id="4330at2759"/>
<feature type="active site" description="Charge relay system; for autoendoproteolytic cleavage activity" evidence="13">
    <location>
        <position position="246"/>
    </location>
</feature>
<reference evidence="16" key="1">
    <citation type="submission" date="2017-01" db="EMBL/GenBank/DDBJ databases">
        <title>Comparative genomics of anhydrobiosis in the tardigrade Hypsibius dujardini.</title>
        <authorList>
            <person name="Yoshida Y."/>
            <person name="Koutsovoulos G."/>
            <person name="Laetsch D."/>
            <person name="Stevens L."/>
            <person name="Kumar S."/>
            <person name="Horikawa D."/>
            <person name="Ishino K."/>
            <person name="Komine S."/>
            <person name="Tomita M."/>
            <person name="Blaxter M."/>
            <person name="Arakawa K."/>
        </authorList>
    </citation>
    <scope>NUCLEOTIDE SEQUENCE [LARGE SCALE GENOMIC DNA]</scope>
    <source>
        <strain evidence="16">Z151</strain>
    </source>
</reference>
<organism evidence="15 16">
    <name type="scientific">Hypsibius exemplaris</name>
    <name type="common">Freshwater tardigrade</name>
    <dbReference type="NCBI Taxonomy" id="2072580"/>
    <lineage>
        <taxon>Eukaryota</taxon>
        <taxon>Metazoa</taxon>
        <taxon>Ecdysozoa</taxon>
        <taxon>Tardigrada</taxon>
        <taxon>Eutardigrada</taxon>
        <taxon>Parachela</taxon>
        <taxon>Hypsibioidea</taxon>
        <taxon>Hypsibiidae</taxon>
        <taxon>Hypsibius</taxon>
    </lineage>
</organism>
<feature type="active site" description="Charge relay system; for autoendoproteolytic cleavage activity" evidence="13">
    <location>
        <position position="445"/>
    </location>
</feature>
<keyword evidence="5 13" id="KW-1133">Transmembrane helix</keyword>
<feature type="modified residue" description="Pyruvic acid (Ser); by autocatalysis" evidence="13">
    <location>
        <position position="445"/>
    </location>
</feature>
<evidence type="ECO:0000256" key="8">
    <source>
        <dbReference type="ARBA" id="ARBA00023209"/>
    </source>
</evidence>
<evidence type="ECO:0000256" key="13">
    <source>
        <dbReference type="HAMAP-Rule" id="MF_03208"/>
    </source>
</evidence>
<keyword evidence="2 13" id="KW-0444">Lipid biosynthesis</keyword>
<feature type="topological domain" description="Mitochondrial intermembrane" evidence="13">
    <location>
        <begin position="138"/>
        <end position="477"/>
    </location>
</feature>
<dbReference type="GO" id="GO:0016540">
    <property type="term" value="P:protein autoprocessing"/>
    <property type="evidence" value="ECO:0007669"/>
    <property type="project" value="UniProtKB-UniRule"/>
</dbReference>
<protein>
    <recommendedName>
        <fullName evidence="13">Phosphatidylserine decarboxylase proenzyme, mitochondrial</fullName>
        <ecNumber evidence="13">4.1.1.65</ecNumber>
    </recommendedName>
    <component>
        <recommendedName>
            <fullName evidence="13">Phosphatidylserine decarboxylase beta chain</fullName>
        </recommendedName>
    </component>
    <component>
        <recommendedName>
            <fullName evidence="13">Phosphatidylserine decarboxylase alpha chain</fullName>
        </recommendedName>
    </component>
</protein>
<sequence length="477" mass="54653">MGGPTINRPLSRFASSSVSPQKTIRHTHNNNVAPGASNYETMPRQFWKPSRWFRGTGTLRKSFQAANRSTQARLSNLFQRRPLVNYSSLRGFATRSGLHRPRVADFDRRNLSKVARGVLKWTPLPLVFGIIFIAYRRMLDKKNGFASVDRPIKRLPWHIPTVFYFYQFLPLRAVSRSWGWLNDVYLPHWLRRPVLSTYIRMFGCDLSEAAVQDLKWYKNLGDFFKRKLRPGVRPIAAGSSVVSPSDGVVLHVGRVEDDCVEQVKGMTYSLAAFLGPKNWSDYTEEDEPIVAENTAPDASTDYRSKLSQQKEGTDLFHCVIYLAPGDYHRFHSPTNWSVHFRRHFPGHLFSVSPSVTRRIEGLFNYNERVVYYGNWKHGFFSMAAVGATNVGSIRVYFDERLKTNNKRYKKGVYQDWNFAQHKAPSDVKGIGLEKGEDFGEFNLGSTIVLLFEAPRDFKFNVEVGDHILYGKALGSAF</sequence>
<dbReference type="Proteomes" id="UP000192578">
    <property type="component" value="Unassembled WGS sequence"/>
</dbReference>
<proteinExistence type="inferred from homology"/>
<evidence type="ECO:0000256" key="10">
    <source>
        <dbReference type="ARBA" id="ARBA00023264"/>
    </source>
</evidence>
<comment type="cofactor">
    <cofactor evidence="13">
        <name>pyruvate</name>
        <dbReference type="ChEBI" id="CHEBI:15361"/>
    </cofactor>
    <text evidence="13">Binds 1 pyruvoyl group covalently per subunit.</text>
</comment>
<keyword evidence="10 13" id="KW-1208">Phospholipid metabolism</keyword>
<comment type="subcellular location">
    <molecule>Phosphatidylserine decarboxylase beta chain</molecule>
    <subcellularLocation>
        <location evidence="13">Mitochondrion inner membrane</location>
        <topology evidence="13">Single-pass membrane protein</topology>
        <orientation evidence="13">Intermembrane side</orientation>
    </subcellularLocation>
</comment>
<keyword evidence="6 13" id="KW-0443">Lipid metabolism</keyword>
<comment type="pathway">
    <text evidence="13">Phospholipid metabolism; phosphatidylethanolamine biosynthesis; phosphatidylethanolamine from CDP-diacylglycerol: step 2/2.</text>
</comment>
<gene>
    <name evidence="15" type="ORF">BV898_12501</name>
</gene>
<accession>A0A1W0WDK3</accession>
<evidence type="ECO:0000256" key="11">
    <source>
        <dbReference type="ARBA" id="ARBA00023317"/>
    </source>
</evidence>
<dbReference type="Pfam" id="PF02666">
    <property type="entry name" value="PS_Dcarbxylase"/>
    <property type="match status" value="1"/>
</dbReference>
<dbReference type="HAMAP" id="MF_03208">
    <property type="entry name" value="PS_decarb_PSD_B_type1_euk"/>
    <property type="match status" value="1"/>
</dbReference>
<dbReference type="NCBIfam" id="TIGR00163">
    <property type="entry name" value="PS_decarb"/>
    <property type="match status" value="1"/>
</dbReference>
<keyword evidence="4 13" id="KW-0210">Decarboxylase</keyword>
<keyword evidence="9 13" id="KW-0456">Lyase</keyword>
<feature type="site" description="Cleavage (non-hydrolytic); by autocatalysis" evidence="13">
    <location>
        <begin position="444"/>
        <end position="445"/>
    </location>
</feature>
<comment type="pathway">
    <text evidence="1">Lipid metabolism.</text>
</comment>
<keyword evidence="8 13" id="KW-0594">Phospholipid biosynthesis</keyword>
<evidence type="ECO:0000256" key="9">
    <source>
        <dbReference type="ARBA" id="ARBA00023239"/>
    </source>
</evidence>
<dbReference type="AlphaFoldDB" id="A0A1W0WDK3"/>
<keyword evidence="7 13" id="KW-0472">Membrane</keyword>
<feature type="active site" description="Schiff-base intermediate with substrate; via pyruvic acid; for decarboxylase activity" evidence="13">
    <location>
        <position position="445"/>
    </location>
</feature>
<dbReference type="PANTHER" id="PTHR10067:SF6">
    <property type="entry name" value="PHOSPHATIDYLSERINE DECARBOXYLASE PROENZYME, MITOCHONDRIAL"/>
    <property type="match status" value="1"/>
</dbReference>
<evidence type="ECO:0000313" key="15">
    <source>
        <dbReference type="EMBL" id="OQV13295.1"/>
    </source>
</evidence>
<dbReference type="GO" id="GO:0004609">
    <property type="term" value="F:phosphatidylserine decarboxylase activity"/>
    <property type="evidence" value="ECO:0007669"/>
    <property type="project" value="UniProtKB-UniRule"/>
</dbReference>
<comment type="PTM">
    <text evidence="13">Is synthesized initially as an inactive proenzyme. Formation of the active enzyme involves a self-maturation process in which the active site pyruvoyl group is generated from an internal serine residue via an autocatalytic post-translational modification. Two non-identical subunits are generated from the proenzyme in this reaction, and the pyruvate is formed at the N-terminus of the alpha chain, which is derived from the carboxyl end of the proenzyme. The autoendoproteolytic cleavage occurs by a canonical serine protease mechanism, in which the side chain hydroxyl group of the serine supplies its oxygen atom to form the C-terminus of the beta chain, while the remainder of the serine residue undergoes an oxidative deamination to produce ammonia and the pyruvoyl prosthetic group on the alpha chain. During this reaction, the Ser that is part of the protease active site of the proenzyme becomes the pyruvoyl prosthetic group, which constitutes an essential element of the active site of the mature decarboxylase.</text>
</comment>
<dbReference type="PANTHER" id="PTHR10067">
    <property type="entry name" value="PHOSPHATIDYLSERINE DECARBOXYLASE"/>
    <property type="match status" value="1"/>
</dbReference>
<feature type="compositionally biased region" description="Polar residues" evidence="14">
    <location>
        <begin position="13"/>
        <end position="22"/>
    </location>
</feature>
<keyword evidence="13" id="KW-0999">Mitochondrion inner membrane</keyword>
<evidence type="ECO:0000256" key="4">
    <source>
        <dbReference type="ARBA" id="ARBA00022793"/>
    </source>
</evidence>
<dbReference type="GO" id="GO:0006646">
    <property type="term" value="P:phosphatidylethanolamine biosynthetic process"/>
    <property type="evidence" value="ECO:0007669"/>
    <property type="project" value="UniProtKB-UniRule"/>
</dbReference>
<keyword evidence="13" id="KW-0865">Zymogen</keyword>
<feature type="active site" description="Charge relay system; for autoendoproteolytic cleavage activity" evidence="13">
    <location>
        <position position="331"/>
    </location>
</feature>
<feature type="topological domain" description="Mitochondrial matrix" evidence="13">
    <location>
        <begin position="1"/>
        <end position="118"/>
    </location>
</feature>
<dbReference type="EC" id="4.1.1.65" evidence="13"/>
<dbReference type="InterPro" id="IPR003817">
    <property type="entry name" value="PS_Dcarbxylase"/>
</dbReference>
<dbReference type="GO" id="GO:0005743">
    <property type="term" value="C:mitochondrial inner membrane"/>
    <property type="evidence" value="ECO:0007669"/>
    <property type="project" value="UniProtKB-SubCell"/>
</dbReference>
<evidence type="ECO:0000256" key="2">
    <source>
        <dbReference type="ARBA" id="ARBA00022516"/>
    </source>
</evidence>
<evidence type="ECO:0000256" key="7">
    <source>
        <dbReference type="ARBA" id="ARBA00023136"/>
    </source>
</evidence>
<keyword evidence="11 13" id="KW-0670">Pyruvate</keyword>
<feature type="region of interest" description="Disordered" evidence="14">
    <location>
        <begin position="1"/>
        <end position="37"/>
    </location>
</feature>
<evidence type="ECO:0000256" key="5">
    <source>
        <dbReference type="ARBA" id="ARBA00022989"/>
    </source>
</evidence>
<dbReference type="InterPro" id="IPR033177">
    <property type="entry name" value="PSD-B"/>
</dbReference>
<dbReference type="UniPathway" id="UPA00558">
    <property type="reaction ID" value="UER00616"/>
</dbReference>
<evidence type="ECO:0000256" key="6">
    <source>
        <dbReference type="ARBA" id="ARBA00023098"/>
    </source>
</evidence>
<keyword evidence="16" id="KW-1185">Reference proteome</keyword>
<dbReference type="InterPro" id="IPR033661">
    <property type="entry name" value="PSD_type1_euk"/>
</dbReference>
<comment type="subcellular location">
    <molecule>Phosphatidylserine decarboxylase alpha chain</molecule>
    <subcellularLocation>
        <location evidence="13">Mitochondrion inner membrane</location>
        <topology evidence="13">Peripheral membrane protein</topology>
        <orientation evidence="13">Intermembrane side</orientation>
    </subcellularLocation>
    <text evidence="13">Anchored to the mitochondrial inner membrane through its interaction with the integral membrane beta chain.</text>
</comment>
<dbReference type="EMBL" id="MTYJ01000127">
    <property type="protein sequence ID" value="OQV13295.1"/>
    <property type="molecule type" value="Genomic_DNA"/>
</dbReference>
<evidence type="ECO:0000256" key="12">
    <source>
        <dbReference type="ARBA" id="ARBA00045136"/>
    </source>
</evidence>
<evidence type="ECO:0000256" key="1">
    <source>
        <dbReference type="ARBA" id="ARBA00005189"/>
    </source>
</evidence>
<comment type="subunit">
    <text evidence="13">Heterodimer of a large membrane-associated beta subunit and a small pyruvoyl-containing alpha subunit.</text>
</comment>
<evidence type="ECO:0000256" key="3">
    <source>
        <dbReference type="ARBA" id="ARBA00022692"/>
    </source>
</evidence>
<comment type="function">
    <text evidence="12">Catalyzes the formation of phosphatidylethanolamine (PtdEtn) from phosphatidylserine (PtdSer). Plays a central role in phospholipid metabolism and in the interorganelle trafficking of phosphatidylserine. May be involved in lipid droplet biogenesis at the endoplasmic reticulum membrane.</text>
</comment>
<feature type="chain" id="PRO_5023332942" description="Phosphatidylserine decarboxylase alpha chain" evidence="13">
    <location>
        <begin position="445"/>
        <end position="477"/>
    </location>
</feature>
<evidence type="ECO:0000313" key="16">
    <source>
        <dbReference type="Proteomes" id="UP000192578"/>
    </source>
</evidence>
<comment type="caution">
    <text evidence="15">The sequence shown here is derived from an EMBL/GenBank/DDBJ whole genome shotgun (WGS) entry which is preliminary data.</text>
</comment>
<comment type="similarity">
    <text evidence="13">Belongs to the phosphatidylserine decarboxylase family. PSD-B subfamily. Eukaryotic type I sub-subfamily.</text>
</comment>
<evidence type="ECO:0000256" key="14">
    <source>
        <dbReference type="SAM" id="MobiDB-lite"/>
    </source>
</evidence>
<feature type="chain" id="PRO_5023332941" description="Phosphatidylserine decarboxylase beta chain" evidence="13">
    <location>
        <begin position="1"/>
        <end position="444"/>
    </location>
</feature>
<name>A0A1W0WDK3_HYPEX</name>
<keyword evidence="13" id="KW-0496">Mitochondrion</keyword>